<protein>
    <submittedName>
        <fullName evidence="3">ISXO2-like transposase domain-containing protein</fullName>
    </submittedName>
</protein>
<gene>
    <name evidence="3" type="ORF">SAMN02745148_03257</name>
</gene>
<accession>A0A1M5DKT2</accession>
<dbReference type="RefSeq" id="WP_072824777.1">
    <property type="nucleotide sequence ID" value="NZ_FQUJ01000018.1"/>
</dbReference>
<sequence>MARNPIQFQSGLSLPAFLEQYGTEAQCQAALFQHRWPKGFVCPDCGNTTGCRLSRGLYQCHHCHHQTSLTAGTIFHATHLPLTTWFLAMYLLTQRKNAITGTYHAIRGHHAPRYLAEFEYRFNRRYDLKAMVPRLLTVAARTPPMPYRLLKLAESYA</sequence>
<evidence type="ECO:0000313" key="3">
    <source>
        <dbReference type="EMBL" id="SHF67577.1"/>
    </source>
</evidence>
<dbReference type="OrthoDB" id="7355934at2"/>
<dbReference type="InterPro" id="IPR024442">
    <property type="entry name" value="Transposase_Zn_ribbon"/>
</dbReference>
<dbReference type="Pfam" id="PF12762">
    <property type="entry name" value="DDE_Tnp_IS1595"/>
    <property type="match status" value="1"/>
</dbReference>
<dbReference type="Proteomes" id="UP000184346">
    <property type="component" value="Unassembled WGS sequence"/>
</dbReference>
<dbReference type="GO" id="GO:0006412">
    <property type="term" value="P:translation"/>
    <property type="evidence" value="ECO:0007669"/>
    <property type="project" value="InterPro"/>
</dbReference>
<keyword evidence="4" id="KW-1185">Reference proteome</keyword>
<dbReference type="Pfam" id="PF12760">
    <property type="entry name" value="Zn_ribbon_IS1595"/>
    <property type="match status" value="1"/>
</dbReference>
<organism evidence="3 4">
    <name type="scientific">Modicisalibacter ilicicola DSM 19980</name>
    <dbReference type="NCBI Taxonomy" id="1121942"/>
    <lineage>
        <taxon>Bacteria</taxon>
        <taxon>Pseudomonadati</taxon>
        <taxon>Pseudomonadota</taxon>
        <taxon>Gammaproteobacteria</taxon>
        <taxon>Oceanospirillales</taxon>
        <taxon>Halomonadaceae</taxon>
        <taxon>Modicisalibacter</taxon>
    </lineage>
</organism>
<dbReference type="InterPro" id="IPR011332">
    <property type="entry name" value="Ribosomal_zn-bd"/>
</dbReference>
<feature type="domain" description="Transposase zinc-ribbon" evidence="1">
    <location>
        <begin position="22"/>
        <end position="66"/>
    </location>
</feature>
<evidence type="ECO:0000259" key="2">
    <source>
        <dbReference type="Pfam" id="PF12762"/>
    </source>
</evidence>
<dbReference type="SUPFAM" id="SSF57829">
    <property type="entry name" value="Zn-binding ribosomal proteins"/>
    <property type="match status" value="1"/>
</dbReference>
<reference evidence="3 4" key="1">
    <citation type="submission" date="2016-11" db="EMBL/GenBank/DDBJ databases">
        <authorList>
            <person name="Jaros S."/>
            <person name="Januszkiewicz K."/>
            <person name="Wedrychowicz H."/>
        </authorList>
    </citation>
    <scope>NUCLEOTIDE SEQUENCE [LARGE SCALE GENOMIC DNA]</scope>
    <source>
        <strain evidence="3 4">DSM 19980</strain>
    </source>
</reference>
<evidence type="ECO:0000313" key="4">
    <source>
        <dbReference type="Proteomes" id="UP000184346"/>
    </source>
</evidence>
<dbReference type="InterPro" id="IPR024445">
    <property type="entry name" value="Tnp_ISXO2-like"/>
</dbReference>
<dbReference type="AlphaFoldDB" id="A0A1M5DKT2"/>
<name>A0A1M5DKT2_9GAMM</name>
<feature type="domain" description="ISXO2-like transposase" evidence="2">
    <location>
        <begin position="92"/>
        <end position="123"/>
    </location>
</feature>
<dbReference type="STRING" id="1121942.SAMN02745148_03257"/>
<evidence type="ECO:0000259" key="1">
    <source>
        <dbReference type="Pfam" id="PF12760"/>
    </source>
</evidence>
<dbReference type="EMBL" id="FQUJ01000018">
    <property type="protein sequence ID" value="SHF67577.1"/>
    <property type="molecule type" value="Genomic_DNA"/>
</dbReference>
<proteinExistence type="predicted"/>